<dbReference type="EMBL" id="LAZR01000513">
    <property type="protein sequence ID" value="KKN65942.1"/>
    <property type="molecule type" value="Genomic_DNA"/>
</dbReference>
<comment type="caution">
    <text evidence="1">The sequence shown here is derived from an EMBL/GenBank/DDBJ whole genome shotgun (WGS) entry which is preliminary data.</text>
</comment>
<evidence type="ECO:0000313" key="1">
    <source>
        <dbReference type="EMBL" id="KKN65942.1"/>
    </source>
</evidence>
<reference evidence="1" key="1">
    <citation type="journal article" date="2015" name="Nature">
        <title>Complex archaea that bridge the gap between prokaryotes and eukaryotes.</title>
        <authorList>
            <person name="Spang A."/>
            <person name="Saw J.H."/>
            <person name="Jorgensen S.L."/>
            <person name="Zaremba-Niedzwiedzka K."/>
            <person name="Martijn J."/>
            <person name="Lind A.E."/>
            <person name="van Eijk R."/>
            <person name="Schleper C."/>
            <person name="Guy L."/>
            <person name="Ettema T.J."/>
        </authorList>
    </citation>
    <scope>NUCLEOTIDE SEQUENCE</scope>
</reference>
<protein>
    <submittedName>
        <fullName evidence="1">Uncharacterized protein</fullName>
    </submittedName>
</protein>
<accession>A0A0F9STJ2</accession>
<proteinExistence type="predicted"/>
<gene>
    <name evidence="1" type="ORF">LCGC14_0476450</name>
</gene>
<organism evidence="1">
    <name type="scientific">marine sediment metagenome</name>
    <dbReference type="NCBI Taxonomy" id="412755"/>
    <lineage>
        <taxon>unclassified sequences</taxon>
        <taxon>metagenomes</taxon>
        <taxon>ecological metagenomes</taxon>
    </lineage>
</organism>
<name>A0A0F9STJ2_9ZZZZ</name>
<dbReference type="AlphaFoldDB" id="A0A0F9STJ2"/>
<sequence>MATEEWKKTGKSRWKKGNKVAIVLDAGSADGKIKGHAFWLIGKKGIIKERKFKTKSLALKFARDFRKKK</sequence>